<evidence type="ECO:0000313" key="8">
    <source>
        <dbReference type="Proteomes" id="UP000078541"/>
    </source>
</evidence>
<dbReference type="PANTHER" id="PTHR46600:SF11">
    <property type="entry name" value="THAP DOMAIN-CONTAINING PROTEIN 10"/>
    <property type="match status" value="1"/>
</dbReference>
<dbReference type="SMART" id="SM00692">
    <property type="entry name" value="DM3"/>
    <property type="match status" value="1"/>
</dbReference>
<dbReference type="Pfam" id="PF05485">
    <property type="entry name" value="THAP"/>
    <property type="match status" value="1"/>
</dbReference>
<dbReference type="Gene3D" id="6.20.210.20">
    <property type="entry name" value="THAP domain"/>
    <property type="match status" value="1"/>
</dbReference>
<organism evidence="7 8">
    <name type="scientific">Trachymyrmex septentrionalis</name>
    <dbReference type="NCBI Taxonomy" id="34720"/>
    <lineage>
        <taxon>Eukaryota</taxon>
        <taxon>Metazoa</taxon>
        <taxon>Ecdysozoa</taxon>
        <taxon>Arthropoda</taxon>
        <taxon>Hexapoda</taxon>
        <taxon>Insecta</taxon>
        <taxon>Pterygota</taxon>
        <taxon>Neoptera</taxon>
        <taxon>Endopterygota</taxon>
        <taxon>Hymenoptera</taxon>
        <taxon>Apocrita</taxon>
        <taxon>Aculeata</taxon>
        <taxon>Formicoidea</taxon>
        <taxon>Formicidae</taxon>
        <taxon>Myrmicinae</taxon>
        <taxon>Trachymyrmex</taxon>
    </lineage>
</organism>
<proteinExistence type="predicted"/>
<dbReference type="GO" id="GO:0043565">
    <property type="term" value="F:sequence-specific DNA binding"/>
    <property type="evidence" value="ECO:0007669"/>
    <property type="project" value="InterPro"/>
</dbReference>
<keyword evidence="8" id="KW-1185">Reference proteome</keyword>
<dbReference type="InterPro" id="IPR038441">
    <property type="entry name" value="THAP_Znf_sf"/>
</dbReference>
<dbReference type="InterPro" id="IPR026516">
    <property type="entry name" value="THAP1/10"/>
</dbReference>
<dbReference type="KEGG" id="tsep:108753239"/>
<dbReference type="PANTHER" id="PTHR46600">
    <property type="entry name" value="THAP DOMAIN-CONTAINING"/>
    <property type="match status" value="1"/>
</dbReference>
<keyword evidence="4 5" id="KW-0238">DNA-binding</keyword>
<evidence type="ECO:0000256" key="5">
    <source>
        <dbReference type="PROSITE-ProRule" id="PRU00309"/>
    </source>
</evidence>
<keyword evidence="2 5" id="KW-0863">Zinc-finger</keyword>
<dbReference type="EMBL" id="KQ981885">
    <property type="protein sequence ID" value="KYN33850.1"/>
    <property type="molecule type" value="Genomic_DNA"/>
</dbReference>
<evidence type="ECO:0000259" key="6">
    <source>
        <dbReference type="PROSITE" id="PS50950"/>
    </source>
</evidence>
<accession>A0A151JTH8</accession>
<dbReference type="SUPFAM" id="SSF57716">
    <property type="entry name" value="Glucocorticoid receptor-like (DNA-binding domain)"/>
    <property type="match status" value="1"/>
</dbReference>
<name>A0A151JTH8_9HYME</name>
<dbReference type="SMART" id="SM00980">
    <property type="entry name" value="THAP"/>
    <property type="match status" value="1"/>
</dbReference>
<dbReference type="Proteomes" id="UP000078541">
    <property type="component" value="Unassembled WGS sequence"/>
</dbReference>
<reference evidence="7 8" key="1">
    <citation type="submission" date="2016-03" db="EMBL/GenBank/DDBJ databases">
        <title>Trachymyrmex septentrionalis WGS genome.</title>
        <authorList>
            <person name="Nygaard S."/>
            <person name="Hu H."/>
            <person name="Boomsma J."/>
            <person name="Zhang G."/>
        </authorList>
    </citation>
    <scope>NUCLEOTIDE SEQUENCE [LARGE SCALE GENOMIC DNA]</scope>
    <source>
        <strain evidence="7">Tsep2-gDNA-1</strain>
        <tissue evidence="7">Whole body</tissue>
    </source>
</reference>
<dbReference type="PROSITE" id="PS50950">
    <property type="entry name" value="ZF_THAP"/>
    <property type="match status" value="1"/>
</dbReference>
<dbReference type="InterPro" id="IPR006612">
    <property type="entry name" value="THAP_Znf"/>
</dbReference>
<dbReference type="GO" id="GO:0008270">
    <property type="term" value="F:zinc ion binding"/>
    <property type="evidence" value="ECO:0007669"/>
    <property type="project" value="UniProtKB-KW"/>
</dbReference>
<dbReference type="OrthoDB" id="7574697at2759"/>
<keyword evidence="3" id="KW-0862">Zinc</keyword>
<dbReference type="AlphaFoldDB" id="A0A151JTH8"/>
<evidence type="ECO:0000313" key="7">
    <source>
        <dbReference type="EMBL" id="KYN33850.1"/>
    </source>
</evidence>
<sequence>MPSCYIKNCTNRVRINDIKFFKLPKEPVVRQQWLKACGKNEGELPKSATICSIHFEEYCFRWTKPQDNIPLKQIWRLKENSVPTKWLNIKKNDKRKNDNKKIKVAGIPTYGQLVQYAREKQHILSDETICMDTNICKDESILLPDVAIKEIIVTPADTPRWDLRSRNQKK</sequence>
<protein>
    <recommendedName>
        <fullName evidence="6">THAP-type domain-containing protein</fullName>
    </recommendedName>
</protein>
<evidence type="ECO:0000256" key="1">
    <source>
        <dbReference type="ARBA" id="ARBA00022723"/>
    </source>
</evidence>
<keyword evidence="1" id="KW-0479">Metal-binding</keyword>
<gene>
    <name evidence="7" type="ORF">ALC56_11822</name>
</gene>
<evidence type="ECO:0000256" key="4">
    <source>
        <dbReference type="ARBA" id="ARBA00023125"/>
    </source>
</evidence>
<evidence type="ECO:0000256" key="2">
    <source>
        <dbReference type="ARBA" id="ARBA00022771"/>
    </source>
</evidence>
<evidence type="ECO:0000256" key="3">
    <source>
        <dbReference type="ARBA" id="ARBA00022833"/>
    </source>
</evidence>
<feature type="domain" description="THAP-type" evidence="6">
    <location>
        <begin position="1"/>
        <end position="86"/>
    </location>
</feature>